<dbReference type="PANTHER" id="PTHR16151">
    <property type="entry name" value="HAUS AUGMIN-LIKE COMPLEX SUBUNIT 6"/>
    <property type="match status" value="1"/>
</dbReference>
<dbReference type="EMBL" id="BKCP01003891">
    <property type="protein sequence ID" value="GER29534.1"/>
    <property type="molecule type" value="Genomic_DNA"/>
</dbReference>
<dbReference type="InterPro" id="IPR028163">
    <property type="entry name" value="HAUS_6_N"/>
</dbReference>
<dbReference type="GO" id="GO:0008017">
    <property type="term" value="F:microtubule binding"/>
    <property type="evidence" value="ECO:0007669"/>
    <property type="project" value="TreeGrafter"/>
</dbReference>
<feature type="region of interest" description="Disordered" evidence="1">
    <location>
        <begin position="504"/>
        <end position="524"/>
    </location>
</feature>
<dbReference type="GO" id="GO:0070652">
    <property type="term" value="C:HAUS complex"/>
    <property type="evidence" value="ECO:0007669"/>
    <property type="project" value="InterPro"/>
</dbReference>
<organism evidence="3 4">
    <name type="scientific">Striga asiatica</name>
    <name type="common">Asiatic witchweed</name>
    <name type="synonym">Buchnera asiatica</name>
    <dbReference type="NCBI Taxonomy" id="4170"/>
    <lineage>
        <taxon>Eukaryota</taxon>
        <taxon>Viridiplantae</taxon>
        <taxon>Streptophyta</taxon>
        <taxon>Embryophyta</taxon>
        <taxon>Tracheophyta</taxon>
        <taxon>Spermatophyta</taxon>
        <taxon>Magnoliopsida</taxon>
        <taxon>eudicotyledons</taxon>
        <taxon>Gunneridae</taxon>
        <taxon>Pentapetalae</taxon>
        <taxon>asterids</taxon>
        <taxon>lamiids</taxon>
        <taxon>Lamiales</taxon>
        <taxon>Orobanchaceae</taxon>
        <taxon>Buchnereae</taxon>
        <taxon>Striga</taxon>
    </lineage>
</organism>
<accession>A0A5A7PAB1</accession>
<dbReference type="AlphaFoldDB" id="A0A5A7PAB1"/>
<reference evidence="4" key="1">
    <citation type="journal article" date="2019" name="Curr. Biol.">
        <title>Genome Sequence of Striga asiatica Provides Insight into the Evolution of Plant Parasitism.</title>
        <authorList>
            <person name="Yoshida S."/>
            <person name="Kim S."/>
            <person name="Wafula E.K."/>
            <person name="Tanskanen J."/>
            <person name="Kim Y.M."/>
            <person name="Honaas L."/>
            <person name="Yang Z."/>
            <person name="Spallek T."/>
            <person name="Conn C.E."/>
            <person name="Ichihashi Y."/>
            <person name="Cheong K."/>
            <person name="Cui S."/>
            <person name="Der J.P."/>
            <person name="Gundlach H."/>
            <person name="Jiao Y."/>
            <person name="Hori C."/>
            <person name="Ishida J.K."/>
            <person name="Kasahara H."/>
            <person name="Kiba T."/>
            <person name="Kim M.S."/>
            <person name="Koo N."/>
            <person name="Laohavisit A."/>
            <person name="Lee Y.H."/>
            <person name="Lumba S."/>
            <person name="McCourt P."/>
            <person name="Mortimer J.C."/>
            <person name="Mutuku J.M."/>
            <person name="Nomura T."/>
            <person name="Sasaki-Sekimoto Y."/>
            <person name="Seto Y."/>
            <person name="Wang Y."/>
            <person name="Wakatake T."/>
            <person name="Sakakibara H."/>
            <person name="Demura T."/>
            <person name="Yamaguchi S."/>
            <person name="Yoneyama K."/>
            <person name="Manabe R.I."/>
            <person name="Nelson D.C."/>
            <person name="Schulman A.H."/>
            <person name="Timko M.P."/>
            <person name="dePamphilis C.W."/>
            <person name="Choi D."/>
            <person name="Shirasu K."/>
        </authorList>
    </citation>
    <scope>NUCLEOTIDE SEQUENCE [LARGE SCALE GENOMIC DNA]</scope>
    <source>
        <strain evidence="4">cv. UVA1</strain>
    </source>
</reference>
<proteinExistence type="predicted"/>
<dbReference type="OrthoDB" id="5575722at2759"/>
<comment type="caution">
    <text evidence="3">The sequence shown here is derived from an EMBL/GenBank/DDBJ whole genome shotgun (WGS) entry which is preliminary data.</text>
</comment>
<evidence type="ECO:0000313" key="4">
    <source>
        <dbReference type="Proteomes" id="UP000325081"/>
    </source>
</evidence>
<dbReference type="Pfam" id="PF14661">
    <property type="entry name" value="HAUS6_N"/>
    <property type="match status" value="1"/>
</dbReference>
<feature type="compositionally biased region" description="Basic and acidic residues" evidence="1">
    <location>
        <begin position="337"/>
        <end position="348"/>
    </location>
</feature>
<dbReference type="Proteomes" id="UP000325081">
    <property type="component" value="Unassembled WGS sequence"/>
</dbReference>
<dbReference type="GO" id="GO:1990498">
    <property type="term" value="C:mitotic spindle microtubule"/>
    <property type="evidence" value="ECO:0007669"/>
    <property type="project" value="TreeGrafter"/>
</dbReference>
<feature type="compositionally biased region" description="Basic and acidic residues" evidence="1">
    <location>
        <begin position="307"/>
        <end position="329"/>
    </location>
</feature>
<dbReference type="GO" id="GO:0051225">
    <property type="term" value="P:spindle assembly"/>
    <property type="evidence" value="ECO:0007669"/>
    <property type="project" value="InterPro"/>
</dbReference>
<keyword evidence="4" id="KW-1185">Reference proteome</keyword>
<dbReference type="InterPro" id="IPR026797">
    <property type="entry name" value="HAUS_6"/>
</dbReference>
<gene>
    <name evidence="3" type="ORF">STAS_05414</name>
</gene>
<sequence length="744" mass="82879">MTMDREKEREIELESAMYTNCLLLGLDPTIIGVGSNNGAPRVGLFRHSNPKLGEQLLYFILSSLRGPDFDKVWPIFDSAQSRDFRKVVQGIISELESQGALPRSNSRVSSLATCCGARFIELLWQLSLHALREVHRRTFAADVASNPLPTPLTDVAFSHAATLLPVTKARIALERRRFLKNAETAVQRQAIWSDLAHEMTAEFRGLCAEEAYLQQELEKLHDLRNKVKLEGELWDELVSSSSQNSHIVQRATRMWDSLLSRKSQHEVLASGPIEDLIAHREHRYRISGSSLLAAMDQSSLVSSDMSMHLDNEEKESSQDDLNKENKSKSEFLPINGDEEKFSRLDERSTRGQPTVDIAEILRRWTHALQRVHKQSLQLAKVNDGEGPELLRSVHDGSTSSHAESLAATLAEHRQHLDSIQVNLVLMITSIIPVYYTGYLQVLINQLKVVGPTIQNSITELMEEVDSISSNLHPVMKVRSSSMAQAQSNGRTLLETVTASPPTLKLPPLFSSTQSSSGKGGNTQKRHIVAETNPTDTVTEKKFVDQSSSKLLVDNSTHDEDFLFLQNLKRSVREAALSSQSCNMESSLDSNPNEYSEHFFVPLSGTGVSRYGQDKKHISLKSRQLFTSQVDSSLLQTHAKDNDLGSKQAVTVMLSDLESLNDFDSVNVFLPATGSNLLASEACRSFYAVDEVQDQVFSPPLLMDATLFGDSYEDLLVFCGTLEAIVLISFCRTPLSDTETALMKY</sequence>
<feature type="domain" description="HAUS augmin-like complex subunit 6 N-terminal" evidence="2">
    <location>
        <begin position="17"/>
        <end position="255"/>
    </location>
</feature>
<evidence type="ECO:0000259" key="2">
    <source>
        <dbReference type="Pfam" id="PF14661"/>
    </source>
</evidence>
<evidence type="ECO:0000256" key="1">
    <source>
        <dbReference type="SAM" id="MobiDB-lite"/>
    </source>
</evidence>
<evidence type="ECO:0000313" key="3">
    <source>
        <dbReference type="EMBL" id="GER29534.1"/>
    </source>
</evidence>
<name>A0A5A7PAB1_STRAF</name>
<dbReference type="PANTHER" id="PTHR16151:SF2">
    <property type="entry name" value="HAUS AUGMIN-LIKE COMPLEX SUBUNIT 6"/>
    <property type="match status" value="1"/>
</dbReference>
<protein>
    <submittedName>
        <fullName evidence="3">HAUS augmin-like complex subunit 6</fullName>
    </submittedName>
</protein>
<feature type="region of interest" description="Disordered" evidence="1">
    <location>
        <begin position="303"/>
        <end position="348"/>
    </location>
</feature>